<evidence type="ECO:0000256" key="7">
    <source>
        <dbReference type="SAM" id="Phobius"/>
    </source>
</evidence>
<dbReference type="Gene3D" id="3.30.750.44">
    <property type="match status" value="1"/>
</dbReference>
<feature type="compositionally biased region" description="Basic and acidic residues" evidence="6">
    <location>
        <begin position="1"/>
        <end position="15"/>
    </location>
</feature>
<dbReference type="GO" id="GO:0008236">
    <property type="term" value="F:serine-type peptidase activity"/>
    <property type="evidence" value="ECO:0007669"/>
    <property type="project" value="UniProtKB-KW"/>
</dbReference>
<dbReference type="PANTHER" id="PTHR32060">
    <property type="entry name" value="TAIL-SPECIFIC PROTEASE"/>
    <property type="match status" value="1"/>
</dbReference>
<reference evidence="9 10" key="1">
    <citation type="submission" date="2022-03" db="EMBL/GenBank/DDBJ databases">
        <title>Novel taxa within the pig intestine.</title>
        <authorList>
            <person name="Wylensek D."/>
            <person name="Bishof K."/>
            <person name="Afrizal A."/>
            <person name="Clavel T."/>
        </authorList>
    </citation>
    <scope>NUCLEOTIDE SEQUENCE [LARGE SCALE GENOMIC DNA]</scope>
    <source>
        <strain evidence="9 10">CLA-KB-P133</strain>
    </source>
</reference>
<proteinExistence type="inferred from homology"/>
<organism evidence="9 10">
    <name type="scientific">Grylomicrobium aquisgranensis</name>
    <dbReference type="NCBI Taxonomy" id="2926318"/>
    <lineage>
        <taxon>Bacteria</taxon>
        <taxon>Bacillati</taxon>
        <taxon>Bacillota</taxon>
        <taxon>Erysipelotrichia</taxon>
        <taxon>Erysipelotrichales</taxon>
        <taxon>Erysipelotrichaceae</taxon>
        <taxon>Grylomicrobium</taxon>
    </lineage>
</organism>
<keyword evidence="2 5" id="KW-0645">Protease</keyword>
<dbReference type="Pfam" id="PF01471">
    <property type="entry name" value="PG_binding_1"/>
    <property type="match status" value="1"/>
</dbReference>
<keyword evidence="7" id="KW-0812">Transmembrane</keyword>
<dbReference type="Gene3D" id="2.30.42.10">
    <property type="match status" value="1"/>
</dbReference>
<dbReference type="Gene3D" id="1.10.101.10">
    <property type="entry name" value="PGBD-like superfamily/PGBD"/>
    <property type="match status" value="1"/>
</dbReference>
<dbReference type="InterPro" id="IPR004447">
    <property type="entry name" value="Peptidase_S41A"/>
</dbReference>
<keyword evidence="10" id="KW-1185">Reference proteome</keyword>
<evidence type="ECO:0000256" key="2">
    <source>
        <dbReference type="ARBA" id="ARBA00022670"/>
    </source>
</evidence>
<keyword evidence="7" id="KW-1133">Transmembrane helix</keyword>
<dbReference type="InterPro" id="IPR001478">
    <property type="entry name" value="PDZ"/>
</dbReference>
<evidence type="ECO:0000313" key="10">
    <source>
        <dbReference type="Proteomes" id="UP001286174"/>
    </source>
</evidence>
<dbReference type="SUPFAM" id="SSF50156">
    <property type="entry name" value="PDZ domain-like"/>
    <property type="match status" value="1"/>
</dbReference>
<comment type="caution">
    <text evidence="9">The sequence shown here is derived from an EMBL/GenBank/DDBJ whole genome shotgun (WGS) entry which is preliminary data.</text>
</comment>
<name>A0AB35U215_9FIRM</name>
<evidence type="ECO:0000313" key="9">
    <source>
        <dbReference type="EMBL" id="MDX8419787.1"/>
    </source>
</evidence>
<dbReference type="GO" id="GO:0007165">
    <property type="term" value="P:signal transduction"/>
    <property type="evidence" value="ECO:0007669"/>
    <property type="project" value="TreeGrafter"/>
</dbReference>
<dbReference type="SUPFAM" id="SSF47090">
    <property type="entry name" value="PGBD-like"/>
    <property type="match status" value="1"/>
</dbReference>
<dbReference type="PROSITE" id="PS50106">
    <property type="entry name" value="PDZ"/>
    <property type="match status" value="1"/>
</dbReference>
<dbReference type="InterPro" id="IPR036034">
    <property type="entry name" value="PDZ_sf"/>
</dbReference>
<keyword evidence="3 5" id="KW-0378">Hydrolase</keyword>
<dbReference type="Pfam" id="PF03572">
    <property type="entry name" value="Peptidase_S41"/>
    <property type="match status" value="1"/>
</dbReference>
<dbReference type="GO" id="GO:0004175">
    <property type="term" value="F:endopeptidase activity"/>
    <property type="evidence" value="ECO:0007669"/>
    <property type="project" value="TreeGrafter"/>
</dbReference>
<dbReference type="GO" id="GO:0006508">
    <property type="term" value="P:proteolysis"/>
    <property type="evidence" value="ECO:0007669"/>
    <property type="project" value="UniProtKB-KW"/>
</dbReference>
<dbReference type="NCBIfam" id="TIGR00225">
    <property type="entry name" value="prc"/>
    <property type="match status" value="1"/>
</dbReference>
<comment type="similarity">
    <text evidence="1 5">Belongs to the peptidase S41A family.</text>
</comment>
<dbReference type="PANTHER" id="PTHR32060:SF30">
    <property type="entry name" value="CARBOXY-TERMINAL PROCESSING PROTEASE CTPA"/>
    <property type="match status" value="1"/>
</dbReference>
<dbReference type="Gene3D" id="3.90.226.10">
    <property type="entry name" value="2-enoyl-CoA Hydratase, Chain A, domain 1"/>
    <property type="match status" value="1"/>
</dbReference>
<dbReference type="CDD" id="cd07560">
    <property type="entry name" value="Peptidase_S41_CPP"/>
    <property type="match status" value="1"/>
</dbReference>
<dbReference type="RefSeq" id="WP_370596091.1">
    <property type="nucleotide sequence ID" value="NZ_JALBUR010000014.1"/>
</dbReference>
<dbReference type="EMBL" id="JALBUR010000014">
    <property type="protein sequence ID" value="MDX8419787.1"/>
    <property type="molecule type" value="Genomic_DNA"/>
</dbReference>
<protein>
    <submittedName>
        <fullName evidence="9">S41 family peptidase</fullName>
    </submittedName>
</protein>
<dbReference type="InterPro" id="IPR036366">
    <property type="entry name" value="PGBDSf"/>
</dbReference>
<dbReference type="SUPFAM" id="SSF52096">
    <property type="entry name" value="ClpP/crotonase"/>
    <property type="match status" value="1"/>
</dbReference>
<gene>
    <name evidence="9" type="ORF">MOZ60_06725</name>
</gene>
<sequence>MSENQDNRDIQKKQAENTPAEGGGGDQDDLVVTIPLKRHLWPDEAALKKEKKKTKKLKKLCIVLSVAFLAGGWFGGSLLPLPKTVSLRYMIQSAFGLSSENKVDEVRDIMENSWYFSRDISDLDDRLTDQAIRGMTDNDEDTHTEYMSKEEEADFVQSINRNYVGIGAQFIMYSSRAMVTKVFNGSPAEQAGLQAGDIIAAVDGKSMTGADSSAIKEAIQGEEGTQVVLGIVRDGQSQDITITRGAVSATAYARMLDDHMLYLQLYQFGDSTAQDVKNDLDSLIGDQDSVSMILDLRGNGGGYLNSVQALASLFLNEGDVIMKQEFTDGTSTSITADKGKYEQIHHIVILVDSGTASAAEVCTLALKQNRDDVTVIGKTTYGKGTVQTTTEFQDGSALKYTNSRWLSPDGTWINGIGITPDQDVDLDEALTMTYPSMNDGDSYGVDSVSDVVKAVQTVLKYFGYDPGRTDGYFSQDTLDAWHAFENDHGMQQSDVIDYTGYMNALAEVTYDWATSTAHDSQLAAAKEALHE</sequence>
<dbReference type="CDD" id="cd06782">
    <property type="entry name" value="cpPDZ_CPP-like"/>
    <property type="match status" value="1"/>
</dbReference>
<dbReference type="GO" id="GO:0030288">
    <property type="term" value="C:outer membrane-bounded periplasmic space"/>
    <property type="evidence" value="ECO:0007669"/>
    <property type="project" value="TreeGrafter"/>
</dbReference>
<evidence type="ECO:0000256" key="5">
    <source>
        <dbReference type="RuleBase" id="RU004404"/>
    </source>
</evidence>
<dbReference type="InterPro" id="IPR029045">
    <property type="entry name" value="ClpP/crotonase-like_dom_sf"/>
</dbReference>
<dbReference type="InterPro" id="IPR005151">
    <property type="entry name" value="Tail-specific_protease"/>
</dbReference>
<evidence type="ECO:0000256" key="6">
    <source>
        <dbReference type="SAM" id="MobiDB-lite"/>
    </source>
</evidence>
<dbReference type="SMART" id="SM00228">
    <property type="entry name" value="PDZ"/>
    <property type="match status" value="1"/>
</dbReference>
<feature type="domain" description="PDZ" evidence="8">
    <location>
        <begin position="156"/>
        <end position="220"/>
    </location>
</feature>
<keyword evidence="7" id="KW-0472">Membrane</keyword>
<evidence type="ECO:0000256" key="1">
    <source>
        <dbReference type="ARBA" id="ARBA00009179"/>
    </source>
</evidence>
<dbReference type="InterPro" id="IPR036365">
    <property type="entry name" value="PGBD-like_sf"/>
</dbReference>
<dbReference type="SMART" id="SM00245">
    <property type="entry name" value="TSPc"/>
    <property type="match status" value="1"/>
</dbReference>
<dbReference type="Pfam" id="PF13180">
    <property type="entry name" value="PDZ_2"/>
    <property type="match status" value="1"/>
</dbReference>
<feature type="transmembrane region" description="Helical" evidence="7">
    <location>
        <begin position="60"/>
        <end position="81"/>
    </location>
</feature>
<dbReference type="InterPro" id="IPR002477">
    <property type="entry name" value="Peptidoglycan-bd-like"/>
</dbReference>
<evidence type="ECO:0000256" key="4">
    <source>
        <dbReference type="ARBA" id="ARBA00022825"/>
    </source>
</evidence>
<dbReference type="Proteomes" id="UP001286174">
    <property type="component" value="Unassembled WGS sequence"/>
</dbReference>
<keyword evidence="4 5" id="KW-0720">Serine protease</keyword>
<accession>A0AB35U215</accession>
<dbReference type="AlphaFoldDB" id="A0AB35U215"/>
<evidence type="ECO:0000259" key="8">
    <source>
        <dbReference type="PROSITE" id="PS50106"/>
    </source>
</evidence>
<evidence type="ECO:0000256" key="3">
    <source>
        <dbReference type="ARBA" id="ARBA00022801"/>
    </source>
</evidence>
<feature type="region of interest" description="Disordered" evidence="6">
    <location>
        <begin position="1"/>
        <end position="29"/>
    </location>
</feature>